<accession>A0A4U0N8C7</accession>
<gene>
    <name evidence="1" type="ORF">FCH28_22530</name>
</gene>
<keyword evidence="2" id="KW-1185">Reference proteome</keyword>
<reference evidence="1 2" key="1">
    <citation type="submission" date="2019-04" db="EMBL/GenBank/DDBJ databases">
        <title>Streptomyces piniterrae sp. nov., a heliquinomycin-producing actinomycete isolated from rhizosphere soil of Pinus yunnanensis.</title>
        <authorList>
            <person name="Zhuang X."/>
            <person name="Zhao J."/>
        </authorList>
    </citation>
    <scope>NUCLEOTIDE SEQUENCE [LARGE SCALE GENOMIC DNA]</scope>
    <source>
        <strain evidence="2">jys28</strain>
    </source>
</reference>
<dbReference type="EMBL" id="SUMB01000008">
    <property type="protein sequence ID" value="TJZ50101.1"/>
    <property type="molecule type" value="Genomic_DNA"/>
</dbReference>
<dbReference type="OrthoDB" id="4555333at2"/>
<dbReference type="RefSeq" id="WP_136741925.1">
    <property type="nucleotide sequence ID" value="NZ_SUMB01000008.1"/>
</dbReference>
<evidence type="ECO:0000313" key="2">
    <source>
        <dbReference type="Proteomes" id="UP000308697"/>
    </source>
</evidence>
<organism evidence="1 2">
    <name type="scientific">Streptomyces piniterrae</name>
    <dbReference type="NCBI Taxonomy" id="2571125"/>
    <lineage>
        <taxon>Bacteria</taxon>
        <taxon>Bacillati</taxon>
        <taxon>Actinomycetota</taxon>
        <taxon>Actinomycetes</taxon>
        <taxon>Kitasatosporales</taxon>
        <taxon>Streptomycetaceae</taxon>
        <taxon>Streptomyces</taxon>
    </lineage>
</organism>
<sequence length="116" mass="13051">MNHEFEATDIDRFVEEFGATATSDADEDVCVVDFNDATGEDLTFSYSPTGASVRVQLRDAQETVLDIFREGATRLRIESNQEHSSVLIDFNDGVTSGMLTIQIFPRIRITDKMLFH</sequence>
<comment type="caution">
    <text evidence="1">The sequence shown here is derived from an EMBL/GenBank/DDBJ whole genome shotgun (WGS) entry which is preliminary data.</text>
</comment>
<name>A0A4U0N8C7_9ACTN</name>
<dbReference type="Proteomes" id="UP000308697">
    <property type="component" value="Unassembled WGS sequence"/>
</dbReference>
<evidence type="ECO:0000313" key="1">
    <source>
        <dbReference type="EMBL" id="TJZ50101.1"/>
    </source>
</evidence>
<dbReference type="AlphaFoldDB" id="A0A4U0N8C7"/>
<proteinExistence type="predicted"/>
<protein>
    <submittedName>
        <fullName evidence="1">Uncharacterized protein</fullName>
    </submittedName>
</protein>